<name>A0A1R3IWR3_COCAP</name>
<comment type="caution">
    <text evidence="2">The sequence shown here is derived from an EMBL/GenBank/DDBJ whole genome shotgun (WGS) entry which is preliminary data.</text>
</comment>
<gene>
    <name evidence="2" type="ORF">CCACVL1_09315</name>
</gene>
<dbReference type="Gramene" id="OMO87028">
    <property type="protein sequence ID" value="OMO87028"/>
    <property type="gene ID" value="CCACVL1_09315"/>
</dbReference>
<keyword evidence="1" id="KW-0812">Transmembrane</keyword>
<feature type="transmembrane region" description="Helical" evidence="1">
    <location>
        <begin position="12"/>
        <end position="33"/>
    </location>
</feature>
<dbReference type="EMBL" id="AWWV01009338">
    <property type="protein sequence ID" value="OMO87028.1"/>
    <property type="molecule type" value="Genomic_DNA"/>
</dbReference>
<sequence>MAGALFFKAFYFYGINYFIIVLLCFEHALWLPASYVEL</sequence>
<organism evidence="2 3">
    <name type="scientific">Corchorus capsularis</name>
    <name type="common">Jute</name>
    <dbReference type="NCBI Taxonomy" id="210143"/>
    <lineage>
        <taxon>Eukaryota</taxon>
        <taxon>Viridiplantae</taxon>
        <taxon>Streptophyta</taxon>
        <taxon>Embryophyta</taxon>
        <taxon>Tracheophyta</taxon>
        <taxon>Spermatophyta</taxon>
        <taxon>Magnoliopsida</taxon>
        <taxon>eudicotyledons</taxon>
        <taxon>Gunneridae</taxon>
        <taxon>Pentapetalae</taxon>
        <taxon>rosids</taxon>
        <taxon>malvids</taxon>
        <taxon>Malvales</taxon>
        <taxon>Malvaceae</taxon>
        <taxon>Grewioideae</taxon>
        <taxon>Apeibeae</taxon>
        <taxon>Corchorus</taxon>
    </lineage>
</organism>
<keyword evidence="3" id="KW-1185">Reference proteome</keyword>
<dbReference type="Proteomes" id="UP000188268">
    <property type="component" value="Unassembled WGS sequence"/>
</dbReference>
<dbReference type="AlphaFoldDB" id="A0A1R3IWR3"/>
<accession>A0A1R3IWR3</accession>
<keyword evidence="1" id="KW-0472">Membrane</keyword>
<evidence type="ECO:0000313" key="3">
    <source>
        <dbReference type="Proteomes" id="UP000188268"/>
    </source>
</evidence>
<evidence type="ECO:0000313" key="2">
    <source>
        <dbReference type="EMBL" id="OMO87028.1"/>
    </source>
</evidence>
<proteinExistence type="predicted"/>
<reference evidence="2 3" key="1">
    <citation type="submission" date="2013-09" db="EMBL/GenBank/DDBJ databases">
        <title>Corchorus capsularis genome sequencing.</title>
        <authorList>
            <person name="Alam M."/>
            <person name="Haque M.S."/>
            <person name="Islam M.S."/>
            <person name="Emdad E.M."/>
            <person name="Islam M.M."/>
            <person name="Ahmed B."/>
            <person name="Halim A."/>
            <person name="Hossen Q.M.M."/>
            <person name="Hossain M.Z."/>
            <person name="Ahmed R."/>
            <person name="Khan M.M."/>
            <person name="Islam R."/>
            <person name="Rashid M.M."/>
            <person name="Khan S.A."/>
            <person name="Rahman M.S."/>
            <person name="Alam M."/>
        </authorList>
    </citation>
    <scope>NUCLEOTIDE SEQUENCE [LARGE SCALE GENOMIC DNA]</scope>
    <source>
        <strain evidence="3">cv. CVL-1</strain>
        <tissue evidence="2">Whole seedling</tissue>
    </source>
</reference>
<keyword evidence="1" id="KW-1133">Transmembrane helix</keyword>
<evidence type="ECO:0000256" key="1">
    <source>
        <dbReference type="SAM" id="Phobius"/>
    </source>
</evidence>
<protein>
    <submittedName>
        <fullName evidence="2">Uncharacterized protein</fullName>
    </submittedName>
</protein>